<feature type="domain" description="Malectin" evidence="11">
    <location>
        <begin position="2484"/>
        <end position="2618"/>
    </location>
</feature>
<dbReference type="PANTHER" id="PTHR13460:SF0">
    <property type="entry name" value="MALECTIN"/>
    <property type="match status" value="1"/>
</dbReference>
<gene>
    <name evidence="14" type="ORF">QNI19_34435</name>
</gene>
<evidence type="ECO:0000256" key="4">
    <source>
        <dbReference type="ARBA" id="ARBA00022729"/>
    </source>
</evidence>
<keyword evidence="3 10" id="KW-0812">Transmembrane</keyword>
<keyword evidence="7 10" id="KW-0472">Membrane</keyword>
<dbReference type="NCBIfam" id="TIGR04183">
    <property type="entry name" value="Por_Secre_tail"/>
    <property type="match status" value="1"/>
</dbReference>
<proteinExistence type="inferred from homology"/>
<dbReference type="RefSeq" id="WP_314004267.1">
    <property type="nucleotide sequence ID" value="NZ_JASJOT010000040.1"/>
</dbReference>
<comment type="subcellular location">
    <subcellularLocation>
        <location evidence="1">Endoplasmic reticulum membrane</location>
        <topology evidence="1">Single-pass type I membrane protein</topology>
    </subcellularLocation>
</comment>
<dbReference type="Pfam" id="PF13205">
    <property type="entry name" value="Big_5"/>
    <property type="match status" value="1"/>
</dbReference>
<evidence type="ECO:0000256" key="2">
    <source>
        <dbReference type="ARBA" id="ARBA00009141"/>
    </source>
</evidence>
<dbReference type="NCBIfam" id="NF012200">
    <property type="entry name" value="choice_anch_D"/>
    <property type="match status" value="3"/>
</dbReference>
<dbReference type="InterPro" id="IPR039155">
    <property type="entry name" value="MLEC"/>
</dbReference>
<protein>
    <submittedName>
        <fullName evidence="14">Malectin domain-containing carbohydrate-binding protein</fullName>
    </submittedName>
</protein>
<reference evidence="14 15" key="1">
    <citation type="submission" date="2023-05" db="EMBL/GenBank/DDBJ databases">
        <authorList>
            <person name="Zhang X."/>
        </authorList>
    </citation>
    <scope>NUCLEOTIDE SEQUENCE [LARGE SCALE GENOMIC DNA]</scope>
    <source>
        <strain evidence="14 15">DM2B3-1</strain>
    </source>
</reference>
<evidence type="ECO:0000256" key="7">
    <source>
        <dbReference type="ARBA" id="ARBA00023136"/>
    </source>
</evidence>
<evidence type="ECO:0000313" key="15">
    <source>
        <dbReference type="Proteomes" id="UP001228581"/>
    </source>
</evidence>
<evidence type="ECO:0000256" key="1">
    <source>
        <dbReference type="ARBA" id="ARBA00004115"/>
    </source>
</evidence>
<accession>A0ABT7CWF9</accession>
<keyword evidence="4" id="KW-0732">Signal</keyword>
<evidence type="ECO:0000259" key="11">
    <source>
        <dbReference type="Pfam" id="PF11721"/>
    </source>
</evidence>
<keyword evidence="6 10" id="KW-1133">Transmembrane helix</keyword>
<keyword evidence="8" id="KW-0325">Glycoprotein</keyword>
<dbReference type="InterPro" id="IPR008979">
    <property type="entry name" value="Galactose-bd-like_sf"/>
</dbReference>
<dbReference type="InterPro" id="IPR025667">
    <property type="entry name" value="SprB_repeat"/>
</dbReference>
<evidence type="ECO:0000259" key="12">
    <source>
        <dbReference type="Pfam" id="PF13205"/>
    </source>
</evidence>
<comment type="caution">
    <text evidence="14">The sequence shown here is derived from an EMBL/GenBank/DDBJ whole genome shotgun (WGS) entry which is preliminary data.</text>
</comment>
<feature type="domain" description="SbsA Ig-like" evidence="12">
    <location>
        <begin position="461"/>
        <end position="572"/>
    </location>
</feature>
<dbReference type="Gene3D" id="2.60.120.200">
    <property type="match status" value="1"/>
</dbReference>
<dbReference type="Gene3D" id="2.120.10.30">
    <property type="entry name" value="TolB, C-terminal domain"/>
    <property type="match status" value="1"/>
</dbReference>
<dbReference type="Proteomes" id="UP001228581">
    <property type="component" value="Unassembled WGS sequence"/>
</dbReference>
<dbReference type="PANTHER" id="PTHR13460">
    <property type="match status" value="1"/>
</dbReference>
<evidence type="ECO:0000256" key="8">
    <source>
        <dbReference type="ARBA" id="ARBA00023180"/>
    </source>
</evidence>
<dbReference type="EMBL" id="JASJOT010000040">
    <property type="protein sequence ID" value="MDJ1498092.1"/>
    <property type="molecule type" value="Genomic_DNA"/>
</dbReference>
<dbReference type="InterPro" id="IPR011042">
    <property type="entry name" value="6-blade_b-propeller_TolB-like"/>
</dbReference>
<dbReference type="Pfam" id="PF18962">
    <property type="entry name" value="Por_Secre_tail"/>
    <property type="match status" value="1"/>
</dbReference>
<organism evidence="14 15">
    <name type="scientific">Xanthocytophaga flava</name>
    <dbReference type="NCBI Taxonomy" id="3048013"/>
    <lineage>
        <taxon>Bacteria</taxon>
        <taxon>Pseudomonadati</taxon>
        <taxon>Bacteroidota</taxon>
        <taxon>Cytophagia</taxon>
        <taxon>Cytophagales</taxon>
        <taxon>Rhodocytophagaceae</taxon>
        <taxon>Xanthocytophaga</taxon>
    </lineage>
</organism>
<feature type="domain" description="Secretion system C-terminal sorting" evidence="13">
    <location>
        <begin position="2810"/>
        <end position="2879"/>
    </location>
</feature>
<dbReference type="Gene3D" id="2.60.40.740">
    <property type="match status" value="1"/>
</dbReference>
<evidence type="ECO:0000256" key="5">
    <source>
        <dbReference type="ARBA" id="ARBA00022824"/>
    </source>
</evidence>
<dbReference type="InterPro" id="IPR021720">
    <property type="entry name" value="Malectin_dom"/>
</dbReference>
<evidence type="ECO:0000256" key="9">
    <source>
        <dbReference type="ARBA" id="ARBA00023277"/>
    </source>
</evidence>
<evidence type="ECO:0000256" key="10">
    <source>
        <dbReference type="SAM" id="Phobius"/>
    </source>
</evidence>
<keyword evidence="9" id="KW-0119">Carbohydrate metabolism</keyword>
<dbReference type="Gene3D" id="2.60.120.430">
    <property type="entry name" value="Galactose-binding lectin"/>
    <property type="match status" value="2"/>
</dbReference>
<dbReference type="InterPro" id="IPR013783">
    <property type="entry name" value="Ig-like_fold"/>
</dbReference>
<dbReference type="InterPro" id="IPR026444">
    <property type="entry name" value="Secre_tail"/>
</dbReference>
<comment type="similarity">
    <text evidence="2">Belongs to the malectin family.</text>
</comment>
<dbReference type="Gene3D" id="2.60.40.10">
    <property type="entry name" value="Immunoglobulins"/>
    <property type="match status" value="3"/>
</dbReference>
<feature type="transmembrane region" description="Helical" evidence="10">
    <location>
        <begin position="16"/>
        <end position="36"/>
    </location>
</feature>
<dbReference type="Pfam" id="PF13573">
    <property type="entry name" value="SprB"/>
    <property type="match status" value="1"/>
</dbReference>
<sequence length="2888" mass="310360">MKNITTTFLIVPRSGIVWLSSFIIACAVVFLGVGQIPSLNSVFTRNLSSPMQSGEIFFSSISRNKASQYNTTKLSNGYIDTSGIHCTSISPLSCEQIIVKVDSGFILNFNGNEGGLADKNGIGTGFRMADPPSARLVADKPVTDPTIPGYEPSRLEIADGLLKLTTNRGISYLKPSGTGTTSPRTNSQINALGVGFNATRQKVTIETIIVNPFVGTEGQQAGIWYGLDEDNYAKLVVHNGTLELRREIGAASGETTIDVIKSGSTPIAGIGTSILKLKMVIDHASNTLTGFYSMNNGTEKPLGAVGARELSIPTLIEGKTVNSQPNISFAGVLATHRNAGNETSTTPLANPPIYSFDRFSIEAQANTLTFASDSVNFTLERQDSVSTKNILLTASSGIPSVTLQSSTDSSWLRLPAPAIGNLPFTVATTGLNPGPHSAIVTAYAPGYYSDSIYVSVTVWERPYVISSTPEDGATNVDISNLTISANNLYIPEGKDLNKATVNTTTVKLIRLDANGNEVEEIAGGVNDTGGGDAISFTPNAFLLPNTTYKFMLTAGVKLLSGEAFLPYTAIFKTGSKEVTPPIDLTGVAFNKDINFGPNLTGRHSSLVIGPDHKLYASTLEGTIKRWVIQADGTLSSYEELTPVLTSSRTDGTNGQVEGRTIIGLAFDPAATANNLIVYITHCKTADFDQTSEDPLSWDGKVTQLSGPSLSVVKDVVIGLPRSRKDHLTNSLAFKHGEPHAIYISQGSNSAGGESDNYWRKKENLLSGAVLKLDLDKLPESAWPLVVRTTDNINVINAAPENIATMSDGTYNPYASTSPLTIFGSGIRNGYDLIWHSNGQLYVPANGTAGGSNSPGSANYLKLTSDNRIRRPDGTFYNHTDFPVVPSITGNNAVQKDWLFRVEKGGYYGHPNPYRGEFVLNHGGIQYQGIPGQTQPYTDVPKYPATLGPDPNYRSAAYDFGLNKSPNGVIEFRSAIFNKRLQGLLMVARFSNGNDIILLHPDSETKEIVNAYLNVPGMGGFDDPLDLTEDTLSGNIYVSEFDRDGNGVPRIVLLRPAPGKPVLVANTSRLVTDDVIDQQETVQKITLSNTGTANLIIDSLVTRRHVFSLSTLSFPIELETDESFELPVRFNASTTGPVMDTLTIYSNDKDSSFRHIVLGGLGKKGVYGDNEPSLQWILTTHGLPVNVGDDNPSTRIIHSQSSQYKASLLGDEISAPLFRQAVDAPVTVQVLGVYGPSGQDTTVVFGWYLNGSPDSKNELFAINGSSGSNQQTLQPTLTGGTQFNISDDRFGFYSRWPSLQNRTIYSEDGLNTFQGAIPHHIRVYPVPNEANAYIIAIEEDNSGFGFQGLVVLVRNIMPVPVGHMVSNVTELVFDGLINTTIGPKSITITNQSEISVQITGISFSGANANAFKFASQPVLPSVIPAGGSVSYQINFAPGEVFGSLSAALQINTTHQTTSRINIGLYGLSNKGEQGTYEPPLYRVVTTLGYSVNVGGTGLSLGTSATLIGEEVATPLFQKAGSANVTLVPVARYSPDGILPFGYYTRSGETIRTNPVASIDVGYEQNLYPPVVSGGTTNFNPGLDVFGIYIDSQSASRVTYTEDNLNTVPNRVVHAVRVYPAKNRQGQPIPNAYLICFEEATNGDYQDYVFLLSNVVPAGKLKQLVVTPHILTDTVAAGAFLDKSVQITALNGVPDTIMLKKVTAASTWLTIPETGSLQTPTTLQIKAASLQAGSYQEKVIASATGFAPDTLLVNITVVTPPTLHIDFQPPAGIVFNGVTSSGATHPGYLAELGEAYDAGRGYGWIDPVTKAPKANQEYSRERSGSDELRLRTFINMRHSDAGPTQYTDWEYTLPNGQYLVTVAVGDATSISGNYYINAEGIPLISNFIPTSANKYKIATGTVKITDGKLTIDANGGSANNNTRICYLHISPFDPNYNIVAPVVNLQLTGTQITTGTYRQQAQLTVAASDRSGVGLASVSYSLDNGPFVPYVSSVPISGQGNHSVQAKAVDNKGIETQSPLKTFSIVSSPISNAKILVENRDKFPADDQLTFSLLRTPYKRPNTPSYNADHDSIRVRIYNKGFGTLRIDNLILSRPNSYRIRELNNSAYNPATSLPVQVNPGAYVDAIVSFVNDPSLQVSRVLVLHDTLTIVSNDDTSPAKKLLLHSLLQKEGEGTSEPTVNEIIFASGLKSRTGYTLYDNSQGESFRISNADEIAPMYLTRADMSQPVYIRQLGAYHSCCISTETVQWFAKGSTSYTTVFTHIGLDAQSLLPRKDRPNTPAEGTFTPSGAFGLKVYNVYSDTSRNSGRKIGLRFFKAIDQNGNLIPNAYVMAMDYIGQPNVTNYDYQDNVYFISNVRPEKGSAGYSVLATTAGSDLDFGMRHVGILTTVQLTLKNLGITSPADPAIVITSIELTGQNASEFGVSMPVDATLSPQEATLLNVKFAPNSEGLKNAVILVHYNNSSTPLRIPIYGIGQGSSNSVVAIKRIKAGSASALTINGGSWEADVTYRKGPVKEEKPLPAPTIAATDEDELYQTSLSASSNTEEVRYEIPIGPGRYFVRLHFAENTFTTAGSRVFSIRMENQLLLANLDIFQEAGNRTALVKDFVVTTDAILNINFKASVNFFTLAGIEIYQQTPSSPTFNIIATKITPSDPGAANGSISVTTNATVPMLYKLGSTGTYDTVHVFKNLSSNTYTIYAKENQPGGCEASQTFAVSEKSSNISYNVSSTLVSCNAVADGTATVKTPTGGQAPYTYRWSTNPVQTGATATNLAAGSYTVTLTDSNGKTQSQSVVISKQNNCFAAGSQSQNRISLYPNPTTGLLTVQLLNGIEATKVETTTIVNQIGIVQVQNEHKVIGTHTMEIDLTQLRAGIYLLRVKAGEFTQTIGFIKQ</sequence>
<keyword evidence="15" id="KW-1185">Reference proteome</keyword>
<dbReference type="SUPFAM" id="SSF63829">
    <property type="entry name" value="Calcium-dependent phosphotriesterase"/>
    <property type="match status" value="1"/>
</dbReference>
<dbReference type="InterPro" id="IPR032812">
    <property type="entry name" value="SbsA_Ig"/>
</dbReference>
<evidence type="ECO:0000256" key="3">
    <source>
        <dbReference type="ARBA" id="ARBA00022692"/>
    </source>
</evidence>
<evidence type="ECO:0000313" key="14">
    <source>
        <dbReference type="EMBL" id="MDJ1498092.1"/>
    </source>
</evidence>
<dbReference type="Pfam" id="PF11721">
    <property type="entry name" value="Malectin"/>
    <property type="match status" value="1"/>
</dbReference>
<dbReference type="PROSITE" id="PS51257">
    <property type="entry name" value="PROKAR_LIPOPROTEIN"/>
    <property type="match status" value="1"/>
</dbReference>
<evidence type="ECO:0000259" key="13">
    <source>
        <dbReference type="Pfam" id="PF18962"/>
    </source>
</evidence>
<evidence type="ECO:0000256" key="6">
    <source>
        <dbReference type="ARBA" id="ARBA00022989"/>
    </source>
</evidence>
<keyword evidence="5" id="KW-0256">Endoplasmic reticulum</keyword>
<name>A0ABT7CWF9_9BACT</name>
<dbReference type="SUPFAM" id="SSF49785">
    <property type="entry name" value="Galactose-binding domain-like"/>
    <property type="match status" value="1"/>
</dbReference>